<comment type="cofactor">
    <cofactor evidence="1">
        <name>FMN</name>
        <dbReference type="ChEBI" id="CHEBI:58210"/>
    </cofactor>
</comment>
<organism evidence="7 8">
    <name type="scientific">Cloacibacillus porcorum</name>
    <dbReference type="NCBI Taxonomy" id="1197717"/>
    <lineage>
        <taxon>Bacteria</taxon>
        <taxon>Thermotogati</taxon>
        <taxon>Synergistota</taxon>
        <taxon>Synergistia</taxon>
        <taxon>Synergistales</taxon>
        <taxon>Synergistaceae</taxon>
        <taxon>Cloacibacillus</taxon>
    </lineage>
</organism>
<name>A0A1B2I6Y6_9BACT</name>
<feature type="domain" description="Nitroreductase" evidence="6">
    <location>
        <begin position="8"/>
        <end position="61"/>
    </location>
</feature>
<proteinExistence type="inferred from homology"/>
<evidence type="ECO:0000313" key="8">
    <source>
        <dbReference type="Proteomes" id="UP000093044"/>
    </source>
</evidence>
<dbReference type="GO" id="GO:0016491">
    <property type="term" value="F:oxidoreductase activity"/>
    <property type="evidence" value="ECO:0007669"/>
    <property type="project" value="UniProtKB-KW"/>
</dbReference>
<keyword evidence="8" id="KW-1185">Reference proteome</keyword>
<keyword evidence="4" id="KW-0288">FMN</keyword>
<dbReference type="EMBL" id="CP016757">
    <property type="protein sequence ID" value="ANZ45730.1"/>
    <property type="molecule type" value="Genomic_DNA"/>
</dbReference>
<dbReference type="STRING" id="1197717.BED41_11965"/>
<keyword evidence="3" id="KW-0285">Flavoprotein</keyword>
<reference evidence="7" key="1">
    <citation type="submission" date="2016-08" db="EMBL/GenBank/DDBJ databases">
        <title>Complete genome of Cloacibacillus porcorum.</title>
        <authorList>
            <person name="Looft T."/>
            <person name="Bayles D.O."/>
            <person name="Alt D.P."/>
        </authorList>
    </citation>
    <scope>NUCLEOTIDE SEQUENCE [LARGE SCALE GENOMIC DNA]</scope>
    <source>
        <strain evidence="7">CL-84</strain>
    </source>
</reference>
<dbReference type="Proteomes" id="UP000093044">
    <property type="component" value="Chromosome"/>
</dbReference>
<dbReference type="PANTHER" id="PTHR43673:SF2">
    <property type="entry name" value="NITROREDUCTASE"/>
    <property type="match status" value="1"/>
</dbReference>
<dbReference type="OrthoDB" id="9812105at2"/>
<accession>A0A1B2I6Y6</accession>
<evidence type="ECO:0000256" key="2">
    <source>
        <dbReference type="ARBA" id="ARBA00007118"/>
    </source>
</evidence>
<evidence type="ECO:0000256" key="3">
    <source>
        <dbReference type="ARBA" id="ARBA00022630"/>
    </source>
</evidence>
<evidence type="ECO:0000313" key="7">
    <source>
        <dbReference type="EMBL" id="ANZ45730.1"/>
    </source>
</evidence>
<dbReference type="InterPro" id="IPR029479">
    <property type="entry name" value="Nitroreductase"/>
</dbReference>
<evidence type="ECO:0000256" key="1">
    <source>
        <dbReference type="ARBA" id="ARBA00001917"/>
    </source>
</evidence>
<gene>
    <name evidence="7" type="ORF">BED41_11965</name>
</gene>
<keyword evidence="5" id="KW-0560">Oxidoreductase</keyword>
<dbReference type="AlphaFoldDB" id="A0A1B2I6Y6"/>
<dbReference type="GeneID" id="83058562"/>
<comment type="similarity">
    <text evidence="2">Belongs to the nitroreductase family.</text>
</comment>
<protein>
    <submittedName>
        <fullName evidence="7">Nitroreductase</fullName>
    </submittedName>
</protein>
<dbReference type="InterPro" id="IPR000415">
    <property type="entry name" value="Nitroreductase-like"/>
</dbReference>
<dbReference type="CDD" id="cd20609">
    <property type="entry name" value="nitroreductase"/>
    <property type="match status" value="1"/>
</dbReference>
<dbReference type="SUPFAM" id="SSF55469">
    <property type="entry name" value="FMN-dependent nitroreductase-like"/>
    <property type="match status" value="1"/>
</dbReference>
<evidence type="ECO:0000256" key="5">
    <source>
        <dbReference type="ARBA" id="ARBA00023002"/>
    </source>
</evidence>
<dbReference type="KEGG" id="cpor:BED41_11965"/>
<evidence type="ECO:0000256" key="4">
    <source>
        <dbReference type="ARBA" id="ARBA00022643"/>
    </source>
</evidence>
<feature type="domain" description="Nitroreductase" evidence="6">
    <location>
        <begin position="68"/>
        <end position="146"/>
    </location>
</feature>
<dbReference type="PANTHER" id="PTHR43673">
    <property type="entry name" value="NAD(P)H NITROREDUCTASE YDGI-RELATED"/>
    <property type="match status" value="1"/>
</dbReference>
<dbReference type="Pfam" id="PF00881">
    <property type="entry name" value="Nitroreductase"/>
    <property type="match status" value="2"/>
</dbReference>
<evidence type="ECO:0000259" key="6">
    <source>
        <dbReference type="Pfam" id="PF00881"/>
    </source>
</evidence>
<sequence length="186" mass="20444">MDFIKLAKERYSVRKFAAKKVEEEKVAQILEAGRCAPTAVNYQPQRILVIESGDSLAKLRECTPYHFNAPLALLVCYDRTASWKRSYDGCDMGVVDASIVAAQMMLEAASLGLGTTWVGHFDPAAVRTAFELPEYIEPVALLPTGYPHDSAKPSHLHEDRLRLDDTVFYNSFDGIAPGAKGAGAHD</sequence>
<dbReference type="Gene3D" id="3.40.109.10">
    <property type="entry name" value="NADH Oxidase"/>
    <property type="match status" value="1"/>
</dbReference>
<dbReference type="RefSeq" id="WP_066746580.1">
    <property type="nucleotide sequence ID" value="NZ_CP016757.1"/>
</dbReference>